<accession>M6KYL1</accession>
<protein>
    <submittedName>
        <fullName evidence="1">Uncharacterized protein</fullName>
    </submittedName>
</protein>
<organism evidence="1 2">
    <name type="scientific">Leptospira interrogans serovar Pyrogenes str. L0374</name>
    <dbReference type="NCBI Taxonomy" id="1049928"/>
    <lineage>
        <taxon>Bacteria</taxon>
        <taxon>Pseudomonadati</taxon>
        <taxon>Spirochaetota</taxon>
        <taxon>Spirochaetia</taxon>
        <taxon>Leptospirales</taxon>
        <taxon>Leptospiraceae</taxon>
        <taxon>Leptospira</taxon>
    </lineage>
</organism>
<proteinExistence type="predicted"/>
<reference evidence="1 2" key="1">
    <citation type="submission" date="2013-01" db="EMBL/GenBank/DDBJ databases">
        <authorList>
            <person name="Harkins D.M."/>
            <person name="Durkin A.S."/>
            <person name="Brinkac L.M."/>
            <person name="Haft D.H."/>
            <person name="Selengut J.D."/>
            <person name="Sanka R."/>
            <person name="DePew J."/>
            <person name="Purushe J."/>
            <person name="Peacock S.J."/>
            <person name="Thaipadungpanit J."/>
            <person name="Wuthiekanun V.W."/>
            <person name="Day N.P."/>
            <person name="Vinetz J.M."/>
            <person name="Sutton G.G."/>
            <person name="Nierman W.C."/>
            <person name="Fouts D.E."/>
        </authorList>
    </citation>
    <scope>NUCLEOTIDE SEQUENCE [LARGE SCALE GENOMIC DNA]</scope>
    <source>
        <strain evidence="1 2">L0374</strain>
    </source>
</reference>
<sequence>MEFFNNLILNKILLVIPNLQFQKVLPTLIEVTPIPKSNV</sequence>
<evidence type="ECO:0000313" key="2">
    <source>
        <dbReference type="Proteomes" id="UP000012137"/>
    </source>
</evidence>
<gene>
    <name evidence="1" type="ORF">LEP1GSC083_3448</name>
</gene>
<dbReference type="Proteomes" id="UP000012137">
    <property type="component" value="Unassembled WGS sequence"/>
</dbReference>
<name>M6KYL1_LEPIR</name>
<evidence type="ECO:0000313" key="1">
    <source>
        <dbReference type="EMBL" id="EMN32887.1"/>
    </source>
</evidence>
<dbReference type="EMBL" id="AHMZ02000008">
    <property type="protein sequence ID" value="EMN32887.1"/>
    <property type="molecule type" value="Genomic_DNA"/>
</dbReference>
<dbReference type="AlphaFoldDB" id="M6KYL1"/>
<comment type="caution">
    <text evidence="1">The sequence shown here is derived from an EMBL/GenBank/DDBJ whole genome shotgun (WGS) entry which is preliminary data.</text>
</comment>